<organism evidence="1 2">
    <name type="scientific">Ruminobacter amylophilus</name>
    <dbReference type="NCBI Taxonomy" id="867"/>
    <lineage>
        <taxon>Bacteria</taxon>
        <taxon>Pseudomonadati</taxon>
        <taxon>Pseudomonadota</taxon>
        <taxon>Gammaproteobacteria</taxon>
        <taxon>Aeromonadales</taxon>
        <taxon>Succinivibrionaceae</taxon>
        <taxon>Ruminobacter</taxon>
    </lineage>
</organism>
<dbReference type="EMBL" id="FOXF01000041">
    <property type="protein sequence ID" value="SFP59793.1"/>
    <property type="molecule type" value="Genomic_DNA"/>
</dbReference>
<reference evidence="1 2" key="1">
    <citation type="submission" date="2016-10" db="EMBL/GenBank/DDBJ databases">
        <authorList>
            <person name="Varghese N."/>
            <person name="Submissions S."/>
        </authorList>
    </citation>
    <scope>NUCLEOTIDE SEQUENCE [LARGE SCALE GENOMIC DNA]</scope>
    <source>
        <strain evidence="1 2">DSM 1361</strain>
    </source>
</reference>
<dbReference type="Proteomes" id="UP000243745">
    <property type="component" value="Unassembled WGS sequence"/>
</dbReference>
<accession>A0A662ZKC6</accession>
<evidence type="ECO:0000313" key="2">
    <source>
        <dbReference type="Proteomes" id="UP000243745"/>
    </source>
</evidence>
<dbReference type="InterPro" id="IPR010927">
    <property type="entry name" value="T4SS_TraH"/>
</dbReference>
<dbReference type="AlphaFoldDB" id="A0A662ZKC6"/>
<protein>
    <submittedName>
        <fullName evidence="1">Conjugative transfer pilus assembly protein TraH</fullName>
    </submittedName>
</protein>
<sequence>MMTVTAPDSYKTQRRGVISGCSLNIRNGIENPGLVAVSSPGISAGCRGIDLYGGSFSYINREEFIRFLRAIAANAEGYAFEIALSSMCEKCAQHIETLQRKVQALNQYFGNSCQLAQGIVNDSLSAFNRKGLNDISLIGQYEGIGDLYEMSTRTDTDAILDSLRDSVPEKIKEAEITGNLLWNLFEQSPTLSGDRELAEAVMSITGTVIVSENGREVRIASGLRISMKDLIAGGTVPMYGCADYGNGCIVLNNRTRKIRGFGGLIRDMFLGADGSPGIVRRYSGNSGSFTVKETEFLNTLPEGTGAMIRNLCARNENAAVMFVEKTANILALLYTRNLLEKYLNQISALARSSNSGYAPILNRQIQEVRSSVSSETTYLSSVFGGLDDLSRIYLDYMELLPEKDYVPEHSLDAFD</sequence>
<keyword evidence="2" id="KW-1185">Reference proteome</keyword>
<proteinExistence type="predicted"/>
<evidence type="ECO:0000313" key="1">
    <source>
        <dbReference type="EMBL" id="SFP59793.1"/>
    </source>
</evidence>
<dbReference type="Pfam" id="PF06122">
    <property type="entry name" value="TraH"/>
    <property type="match status" value="1"/>
</dbReference>
<name>A0A662ZKC6_9GAMM</name>
<dbReference type="RefSeq" id="WP_177178557.1">
    <property type="nucleotide sequence ID" value="NZ_FOXF01000041.1"/>
</dbReference>
<gene>
    <name evidence="1" type="ORF">SAMN02910344_01831</name>
</gene>